<feature type="compositionally biased region" description="Polar residues" evidence="1">
    <location>
        <begin position="596"/>
        <end position="612"/>
    </location>
</feature>
<dbReference type="GO" id="GO:0005737">
    <property type="term" value="C:cytoplasm"/>
    <property type="evidence" value="ECO:0007669"/>
    <property type="project" value="TreeGrafter"/>
</dbReference>
<feature type="compositionally biased region" description="Basic and acidic residues" evidence="1">
    <location>
        <begin position="523"/>
        <end position="536"/>
    </location>
</feature>
<feature type="region of interest" description="Disordered" evidence="1">
    <location>
        <begin position="423"/>
        <end position="497"/>
    </location>
</feature>
<keyword evidence="3" id="KW-1185">Reference proteome</keyword>
<dbReference type="InParanoid" id="A0A066WDW0"/>
<dbReference type="Proteomes" id="UP000027361">
    <property type="component" value="Unassembled WGS sequence"/>
</dbReference>
<dbReference type="PANTHER" id="PTHR28307">
    <property type="entry name" value="PROTEIN PAL1"/>
    <property type="match status" value="1"/>
</dbReference>
<gene>
    <name evidence="2" type="ORF">K437DRAFT_32827</name>
</gene>
<dbReference type="OrthoDB" id="5352132at2759"/>
<feature type="compositionally biased region" description="Polar residues" evidence="1">
    <location>
        <begin position="775"/>
        <end position="788"/>
    </location>
</feature>
<dbReference type="PANTHER" id="PTHR28307:SF2">
    <property type="entry name" value="PROTEIN PAL1"/>
    <property type="match status" value="1"/>
</dbReference>
<organism evidence="2 3">
    <name type="scientific">Tilletiaria anomala (strain ATCC 24038 / CBS 436.72 / UBC 951)</name>
    <dbReference type="NCBI Taxonomy" id="1037660"/>
    <lineage>
        <taxon>Eukaryota</taxon>
        <taxon>Fungi</taxon>
        <taxon>Dikarya</taxon>
        <taxon>Basidiomycota</taxon>
        <taxon>Ustilaginomycotina</taxon>
        <taxon>Exobasidiomycetes</taxon>
        <taxon>Georgefischeriales</taxon>
        <taxon>Tilletiariaceae</taxon>
        <taxon>Tilletiaria</taxon>
    </lineage>
</organism>
<name>A0A066WDW0_TILAU</name>
<feature type="region of interest" description="Disordered" evidence="1">
    <location>
        <begin position="312"/>
        <end position="390"/>
    </location>
</feature>
<feature type="region of interest" description="Disordered" evidence="1">
    <location>
        <begin position="519"/>
        <end position="743"/>
    </location>
</feature>
<evidence type="ECO:0008006" key="4">
    <source>
        <dbReference type="Google" id="ProtNLM"/>
    </source>
</evidence>
<feature type="compositionally biased region" description="Basic and acidic residues" evidence="1">
    <location>
        <begin position="368"/>
        <end position="389"/>
    </location>
</feature>
<dbReference type="InterPro" id="IPR013226">
    <property type="entry name" value="Pal1"/>
</dbReference>
<evidence type="ECO:0000256" key="1">
    <source>
        <dbReference type="SAM" id="MobiDB-lite"/>
    </source>
</evidence>
<feature type="compositionally biased region" description="Polar residues" evidence="1">
    <location>
        <begin position="312"/>
        <end position="329"/>
    </location>
</feature>
<feature type="compositionally biased region" description="Basic residues" evidence="1">
    <location>
        <begin position="657"/>
        <end position="668"/>
    </location>
</feature>
<dbReference type="GeneID" id="25267381"/>
<feature type="compositionally biased region" description="Polar residues" evidence="1">
    <location>
        <begin position="540"/>
        <end position="559"/>
    </location>
</feature>
<evidence type="ECO:0000313" key="2">
    <source>
        <dbReference type="EMBL" id="KDN52142.1"/>
    </source>
</evidence>
<evidence type="ECO:0000313" key="3">
    <source>
        <dbReference type="Proteomes" id="UP000027361"/>
    </source>
</evidence>
<dbReference type="HOGENOM" id="CLU_350617_0_0_1"/>
<accession>A0A066WDW0</accession>
<protein>
    <recommendedName>
        <fullName evidence="4">Pal1-domain-containing protein</fullName>
    </recommendedName>
</protein>
<comment type="caution">
    <text evidence="2">The sequence shown here is derived from an EMBL/GenBank/DDBJ whole genome shotgun (WGS) entry which is preliminary data.</text>
</comment>
<reference evidence="2" key="1">
    <citation type="submission" date="2014-05" db="EMBL/GenBank/DDBJ databases">
        <title>Draft genome sequence of a rare smut relative, Tilletiaria anomala UBC 951.</title>
        <authorList>
            <consortium name="DOE Joint Genome Institute"/>
            <person name="Toome M."/>
            <person name="Kuo A."/>
            <person name="Henrissat B."/>
            <person name="Lipzen A."/>
            <person name="Tritt A."/>
            <person name="Yoshinaga Y."/>
            <person name="Zane M."/>
            <person name="Barry K."/>
            <person name="Grigoriev I.V."/>
            <person name="Spatafora J.W."/>
            <person name="Aimea M.C."/>
        </authorList>
    </citation>
    <scope>NUCLEOTIDE SEQUENCE [LARGE SCALE GENOMIC DNA]</scope>
    <source>
        <strain evidence="2">UBC 951</strain>
    </source>
</reference>
<feature type="region of interest" description="Disordered" evidence="1">
    <location>
        <begin position="766"/>
        <end position="803"/>
    </location>
</feature>
<proteinExistence type="predicted"/>
<feature type="compositionally biased region" description="Basic and acidic residues" evidence="1">
    <location>
        <begin position="479"/>
        <end position="491"/>
    </location>
</feature>
<dbReference type="AlphaFoldDB" id="A0A066WDW0"/>
<feature type="compositionally biased region" description="Polar residues" evidence="1">
    <location>
        <begin position="461"/>
        <end position="471"/>
    </location>
</feature>
<sequence length="803" mass="83772">MWASSPSSPLPSVVVIPRRSSSAHEYLRSLASLTVVPTTRNSCHHATRASAFHAMGKLSPLLTAESDTDDSDGPATPTTPVMRHLSFDSIYFNVALAAIPSDCLSTPMTTPTVGHTSPPPHFSAAPPPSAVFTDPFRTNKSGTDATGPVAVLNKPRLAPSPASVTPLLQFAPDPLSLIAAGYAPSTALAVTDLDSSVTGILRSSSHASTVILPPTSPLADACLCLPTDDDDGILPCMDASSALSGTITIHTSDTTTGFVMVTSASSRSAEQKDAAKDAVLAALSDVVQVQPESSSSPQPHAGAACSARVNYSAGSSPLNPASQLDSSSVPPALPRKDPVDVGSGSGSGAAASNKPKSFGGRFSQVFKKHGEEKENKRKAKEVRMREEINKSSQKLSRMDIIDRLDASAINGFSMFHHDSPYDAVSEHRNKNSKRAPVMAFDPSIDPMTGQPWKHGQGPSALRNSNGSSRTGPSPPTESKLAHMDSADDHNDGAAGVSNGNVPALSMYDSTASATAFVSPSLADHPDHNADAERNWRNEQGYWTQPSNLPSSRYDVSNPNADIWGVSAEPWQDFANPKPRPPSSSALSPHVGGSASARLSTDNRSGVDSSASSVLDMEAIMTGNTSKNRRPSPSPAGPDAMGGVSPFPEPNWGDAVPKRSKSLIKRIRSVRQSPKVPMLDDQANDRPPPPLASRRNKGAGGLGHKYSSSSPSLTRAVPDSTPTDTHPLPPPGADGNSADRSDLIAQASSFALDTDLRVNAGAAGVGATYGGQQAQTSGKSSNVGRNGSLFNRFGRQKSKSPVPE</sequence>
<dbReference type="EMBL" id="JMSN01000013">
    <property type="protein sequence ID" value="KDN52142.1"/>
    <property type="molecule type" value="Genomic_DNA"/>
</dbReference>
<dbReference type="Pfam" id="PF08316">
    <property type="entry name" value="Pal1"/>
    <property type="match status" value="1"/>
</dbReference>
<dbReference type="STRING" id="1037660.A0A066WDW0"/>
<dbReference type="RefSeq" id="XP_013244965.1">
    <property type="nucleotide sequence ID" value="XM_013389511.1"/>
</dbReference>